<dbReference type="Proteomes" id="UP000807025">
    <property type="component" value="Unassembled WGS sequence"/>
</dbReference>
<name>A0A9P6D9V0_PLEER</name>
<evidence type="ECO:0000313" key="2">
    <source>
        <dbReference type="Proteomes" id="UP000807025"/>
    </source>
</evidence>
<organism evidence="1 2">
    <name type="scientific">Pleurotus eryngii</name>
    <name type="common">Boletus of the steppes</name>
    <dbReference type="NCBI Taxonomy" id="5323"/>
    <lineage>
        <taxon>Eukaryota</taxon>
        <taxon>Fungi</taxon>
        <taxon>Dikarya</taxon>
        <taxon>Basidiomycota</taxon>
        <taxon>Agaricomycotina</taxon>
        <taxon>Agaricomycetes</taxon>
        <taxon>Agaricomycetidae</taxon>
        <taxon>Agaricales</taxon>
        <taxon>Pleurotineae</taxon>
        <taxon>Pleurotaceae</taxon>
        <taxon>Pleurotus</taxon>
    </lineage>
</organism>
<proteinExistence type="predicted"/>
<dbReference type="AlphaFoldDB" id="A0A9P6D9V0"/>
<gene>
    <name evidence="1" type="ORF">BDN71DRAFT_1540701</name>
</gene>
<feature type="non-terminal residue" evidence="1">
    <location>
        <position position="165"/>
    </location>
</feature>
<evidence type="ECO:0000313" key="1">
    <source>
        <dbReference type="EMBL" id="KAF9488048.1"/>
    </source>
</evidence>
<accession>A0A9P6D9V0</accession>
<sequence>MLNVCAREAKDERGSRVTQFMCMCFSKLVIVIADDRLYIGYILSGTNTRMLKGVTATLTRPPDLQSTVRYAHPRHRGSVAAATQRGFCIEQDANLNTRHGLKDSVQGSDVRLTTHTGDLFQILGWGAARASCHVESCEGWCEGLECGGSVYNGRSVDQERWVCPP</sequence>
<keyword evidence="2" id="KW-1185">Reference proteome</keyword>
<comment type="caution">
    <text evidence="1">The sequence shown here is derived from an EMBL/GenBank/DDBJ whole genome shotgun (WGS) entry which is preliminary data.</text>
</comment>
<protein>
    <submittedName>
        <fullName evidence="1">Uncharacterized protein</fullName>
    </submittedName>
</protein>
<reference evidence="1" key="1">
    <citation type="submission" date="2020-11" db="EMBL/GenBank/DDBJ databases">
        <authorList>
            <consortium name="DOE Joint Genome Institute"/>
            <person name="Ahrendt S."/>
            <person name="Riley R."/>
            <person name="Andreopoulos W."/>
            <person name="Labutti K."/>
            <person name="Pangilinan J."/>
            <person name="Ruiz-Duenas F.J."/>
            <person name="Barrasa J.M."/>
            <person name="Sanchez-Garcia M."/>
            <person name="Camarero S."/>
            <person name="Miyauchi S."/>
            <person name="Serrano A."/>
            <person name="Linde D."/>
            <person name="Babiker R."/>
            <person name="Drula E."/>
            <person name="Ayuso-Fernandez I."/>
            <person name="Pacheco R."/>
            <person name="Padilla G."/>
            <person name="Ferreira P."/>
            <person name="Barriuso J."/>
            <person name="Kellner H."/>
            <person name="Castanera R."/>
            <person name="Alfaro M."/>
            <person name="Ramirez L."/>
            <person name="Pisabarro A.G."/>
            <person name="Kuo A."/>
            <person name="Tritt A."/>
            <person name="Lipzen A."/>
            <person name="He G."/>
            <person name="Yan M."/>
            <person name="Ng V."/>
            <person name="Cullen D."/>
            <person name="Martin F."/>
            <person name="Rosso M.-N."/>
            <person name="Henrissat B."/>
            <person name="Hibbett D."/>
            <person name="Martinez A.T."/>
            <person name="Grigoriev I.V."/>
        </authorList>
    </citation>
    <scope>NUCLEOTIDE SEQUENCE</scope>
    <source>
        <strain evidence="1">ATCC 90797</strain>
    </source>
</reference>
<dbReference type="EMBL" id="MU154734">
    <property type="protein sequence ID" value="KAF9488048.1"/>
    <property type="molecule type" value="Genomic_DNA"/>
</dbReference>